<dbReference type="Pfam" id="PF00069">
    <property type="entry name" value="Pkinase"/>
    <property type="match status" value="1"/>
</dbReference>
<dbReference type="Gene3D" id="1.10.510.10">
    <property type="entry name" value="Transferase(Phosphotransferase) domain 1"/>
    <property type="match status" value="1"/>
</dbReference>
<proteinExistence type="predicted"/>
<dbReference type="AlphaFoldDB" id="A0ABD0VEY6"/>
<evidence type="ECO:0000259" key="1">
    <source>
        <dbReference type="PROSITE" id="PS50011"/>
    </source>
</evidence>
<gene>
    <name evidence="2" type="ORF">M5K25_008224</name>
</gene>
<protein>
    <recommendedName>
        <fullName evidence="1">Protein kinase domain-containing protein</fullName>
    </recommendedName>
</protein>
<dbReference type="PROSITE" id="PS50011">
    <property type="entry name" value="PROTEIN_KINASE_DOM"/>
    <property type="match status" value="1"/>
</dbReference>
<reference evidence="2 3" key="1">
    <citation type="journal article" date="2024" name="Plant Biotechnol. J.">
        <title>Dendrobium thyrsiflorum genome and its molecular insights into genes involved in important horticultural traits.</title>
        <authorList>
            <person name="Chen B."/>
            <person name="Wang J.Y."/>
            <person name="Zheng P.J."/>
            <person name="Li K.L."/>
            <person name="Liang Y.M."/>
            <person name="Chen X.F."/>
            <person name="Zhang C."/>
            <person name="Zhao X."/>
            <person name="He X."/>
            <person name="Zhang G.Q."/>
            <person name="Liu Z.J."/>
            <person name="Xu Q."/>
        </authorList>
    </citation>
    <scope>NUCLEOTIDE SEQUENCE [LARGE SCALE GENOMIC DNA]</scope>
    <source>
        <strain evidence="2">GZMU011</strain>
    </source>
</reference>
<evidence type="ECO:0000313" key="3">
    <source>
        <dbReference type="Proteomes" id="UP001552299"/>
    </source>
</evidence>
<dbReference type="InterPro" id="IPR008271">
    <property type="entry name" value="Ser/Thr_kinase_AS"/>
</dbReference>
<sequence>MLTSSGRQKSLLIKTQTLAKVNRICSTVKESTANRNIYQTCNFRNTFRSLSLFLELAEGRTLSDLAGRLDEPKIQYFTRQILLGLSYLHSNDIAHCDVKGRNVLLCSEAIVKLEDFGCARRVGDGGRSVMGTPVFMAPEVMRGEEQWVADDVWSLGCTVLEMATGKSPWPEATNPVVAIHKISFSSYVPAMPEWISEKGKDFMSKCLRRDPKERWTTEQPLSHPFIVE</sequence>
<dbReference type="CDD" id="cd06606">
    <property type="entry name" value="STKc_MAPKKK"/>
    <property type="match status" value="1"/>
</dbReference>
<keyword evidence="3" id="KW-1185">Reference proteome</keyword>
<name>A0ABD0VEY6_DENTH</name>
<dbReference type="InterPro" id="IPR000719">
    <property type="entry name" value="Prot_kinase_dom"/>
</dbReference>
<organism evidence="2 3">
    <name type="scientific">Dendrobium thyrsiflorum</name>
    <name type="common">Pinecone-like raceme dendrobium</name>
    <name type="synonym">Orchid</name>
    <dbReference type="NCBI Taxonomy" id="117978"/>
    <lineage>
        <taxon>Eukaryota</taxon>
        <taxon>Viridiplantae</taxon>
        <taxon>Streptophyta</taxon>
        <taxon>Embryophyta</taxon>
        <taxon>Tracheophyta</taxon>
        <taxon>Spermatophyta</taxon>
        <taxon>Magnoliopsida</taxon>
        <taxon>Liliopsida</taxon>
        <taxon>Asparagales</taxon>
        <taxon>Orchidaceae</taxon>
        <taxon>Epidendroideae</taxon>
        <taxon>Malaxideae</taxon>
        <taxon>Dendrobiinae</taxon>
        <taxon>Dendrobium</taxon>
    </lineage>
</organism>
<dbReference type="SMART" id="SM00220">
    <property type="entry name" value="S_TKc"/>
    <property type="match status" value="1"/>
</dbReference>
<dbReference type="InterPro" id="IPR011009">
    <property type="entry name" value="Kinase-like_dom_sf"/>
</dbReference>
<dbReference type="SUPFAM" id="SSF56112">
    <property type="entry name" value="Protein kinase-like (PK-like)"/>
    <property type="match status" value="1"/>
</dbReference>
<dbReference type="InterPro" id="IPR052751">
    <property type="entry name" value="Plant_MAPKKK"/>
</dbReference>
<accession>A0ABD0VEY6</accession>
<dbReference type="Proteomes" id="UP001552299">
    <property type="component" value="Unassembled WGS sequence"/>
</dbReference>
<dbReference type="PROSITE" id="PS00108">
    <property type="entry name" value="PROTEIN_KINASE_ST"/>
    <property type="match status" value="1"/>
</dbReference>
<dbReference type="EMBL" id="JANQDX010000007">
    <property type="protein sequence ID" value="KAL0921177.1"/>
    <property type="molecule type" value="Genomic_DNA"/>
</dbReference>
<dbReference type="PANTHER" id="PTHR48011">
    <property type="entry name" value="CCR4-NOT TRANSCRIPTIONAL COMPLEX SUBUNIT CAF120-RELATED"/>
    <property type="match status" value="1"/>
</dbReference>
<evidence type="ECO:0000313" key="2">
    <source>
        <dbReference type="EMBL" id="KAL0921177.1"/>
    </source>
</evidence>
<dbReference type="PANTHER" id="PTHR48011:SF4">
    <property type="entry name" value="MITOGEN-ACTIVATED PROTEIN KINASE KINASE KINASE 19"/>
    <property type="match status" value="1"/>
</dbReference>
<comment type="caution">
    <text evidence="2">The sequence shown here is derived from an EMBL/GenBank/DDBJ whole genome shotgun (WGS) entry which is preliminary data.</text>
</comment>
<feature type="domain" description="Protein kinase" evidence="1">
    <location>
        <begin position="1"/>
        <end position="226"/>
    </location>
</feature>